<dbReference type="Proteomes" id="UP000031561">
    <property type="component" value="Unassembled WGS sequence"/>
</dbReference>
<dbReference type="PANTHER" id="PTHR34215">
    <property type="entry name" value="BLL0784 PROTEIN"/>
    <property type="match status" value="1"/>
</dbReference>
<dbReference type="InterPro" id="IPR007393">
    <property type="entry name" value="YlxR_dom"/>
</dbReference>
<protein>
    <submittedName>
        <fullName evidence="2">YlxR family protein</fullName>
    </submittedName>
</protein>
<dbReference type="PANTHER" id="PTHR34215:SF1">
    <property type="entry name" value="YLXR DOMAIN-CONTAINING PROTEIN"/>
    <property type="match status" value="1"/>
</dbReference>
<dbReference type="Pfam" id="PF04296">
    <property type="entry name" value="YlxR"/>
    <property type="match status" value="1"/>
</dbReference>
<gene>
    <name evidence="2" type="ORF">QQ91_0007755</name>
</gene>
<sequence>MVQVGVRRCISCRRLAHREQFLKVVRLSCSGQVVIGMGMGRSAYLCPTLDCLQVARKKRRLERSLRVTVPPQIYEALENQLQNPPISST</sequence>
<accession>A0ABD4T1T1</accession>
<dbReference type="AlphaFoldDB" id="A0ABD4T1T1"/>
<proteinExistence type="predicted"/>
<keyword evidence="3" id="KW-1185">Reference proteome</keyword>
<comment type="caution">
    <text evidence="2">The sequence shown here is derived from an EMBL/GenBank/DDBJ whole genome shotgun (WGS) entry which is preliminary data.</text>
</comment>
<evidence type="ECO:0000259" key="1">
    <source>
        <dbReference type="Pfam" id="PF04296"/>
    </source>
</evidence>
<organism evidence="2 3">
    <name type="scientific">Lyngbya confervoides BDU141951</name>
    <dbReference type="NCBI Taxonomy" id="1574623"/>
    <lineage>
        <taxon>Bacteria</taxon>
        <taxon>Bacillati</taxon>
        <taxon>Cyanobacteriota</taxon>
        <taxon>Cyanophyceae</taxon>
        <taxon>Oscillatoriophycideae</taxon>
        <taxon>Oscillatoriales</taxon>
        <taxon>Microcoleaceae</taxon>
        <taxon>Lyngbya</taxon>
    </lineage>
</organism>
<reference evidence="2 3" key="1">
    <citation type="journal article" date="2015" name="Genome Announc.">
        <title>Draft Genome Sequence of Filamentous Marine Cyanobacterium Lyngbya confervoides Strain BDU141951.</title>
        <authorList>
            <person name="Chandrababunaidu M.M."/>
            <person name="Sen D."/>
            <person name="Tripathy S."/>
        </authorList>
    </citation>
    <scope>NUCLEOTIDE SEQUENCE [LARGE SCALE GENOMIC DNA]</scope>
    <source>
        <strain evidence="2 3">BDU141951</strain>
    </source>
</reference>
<name>A0ABD4T1T1_9CYAN</name>
<dbReference type="Gene3D" id="3.30.1230.10">
    <property type="entry name" value="YlxR-like"/>
    <property type="match status" value="1"/>
</dbReference>
<dbReference type="RefSeq" id="WP_166274652.1">
    <property type="nucleotide sequence ID" value="NZ_JTHE03000044.1"/>
</dbReference>
<dbReference type="InterPro" id="IPR037465">
    <property type="entry name" value="YlxR"/>
</dbReference>
<dbReference type="InterPro" id="IPR035931">
    <property type="entry name" value="YlxR-like_sf"/>
</dbReference>
<dbReference type="SUPFAM" id="SSF64376">
    <property type="entry name" value="YlxR-like"/>
    <property type="match status" value="1"/>
</dbReference>
<evidence type="ECO:0000313" key="2">
    <source>
        <dbReference type="EMBL" id="MCM1982716.1"/>
    </source>
</evidence>
<feature type="domain" description="YlxR" evidence="1">
    <location>
        <begin position="7"/>
        <end position="78"/>
    </location>
</feature>
<dbReference type="EMBL" id="JTHE03000044">
    <property type="protein sequence ID" value="MCM1982716.1"/>
    <property type="molecule type" value="Genomic_DNA"/>
</dbReference>
<evidence type="ECO:0000313" key="3">
    <source>
        <dbReference type="Proteomes" id="UP000031561"/>
    </source>
</evidence>